<evidence type="ECO:0000256" key="1">
    <source>
        <dbReference type="SAM" id="MobiDB-lite"/>
    </source>
</evidence>
<dbReference type="AlphaFoldDB" id="A0A7W7WRV6"/>
<sequence>MTRPQPPEPALRDLSRFLRGLRVFRWFGSAIGVFGLLIACCAAPASNDLKGLLIPASYLVFGLPGLVLLLISLTRAIAAIDVASWSVSQAGLLGARHWSWAAGTFFAANVFALPLALLLGAELSLALLLTLPLAFVLLMLLAVAGCYGYYYQRLARWHREAPPEALRPTKVGGGTWGPGQVVFPPDQQPPAEHRPSVGPPSGG</sequence>
<feature type="transmembrane region" description="Helical" evidence="2">
    <location>
        <begin position="23"/>
        <end position="46"/>
    </location>
</feature>
<comment type="caution">
    <text evidence="3">The sequence shown here is derived from an EMBL/GenBank/DDBJ whole genome shotgun (WGS) entry which is preliminary data.</text>
</comment>
<keyword evidence="2" id="KW-0812">Transmembrane</keyword>
<accession>A0A7W7WRV6</accession>
<protein>
    <recommendedName>
        <fullName evidence="5">Transmembrane protein</fullName>
    </recommendedName>
</protein>
<feature type="region of interest" description="Disordered" evidence="1">
    <location>
        <begin position="168"/>
        <end position="203"/>
    </location>
</feature>
<proteinExistence type="predicted"/>
<feature type="transmembrane region" description="Helical" evidence="2">
    <location>
        <begin position="58"/>
        <end position="78"/>
    </location>
</feature>
<evidence type="ECO:0000313" key="4">
    <source>
        <dbReference type="Proteomes" id="UP000578819"/>
    </source>
</evidence>
<evidence type="ECO:0000313" key="3">
    <source>
        <dbReference type="EMBL" id="MBB4961666.1"/>
    </source>
</evidence>
<organism evidence="3 4">
    <name type="scientific">Micromonospora polyrhachis</name>
    <dbReference type="NCBI Taxonomy" id="1282883"/>
    <lineage>
        <taxon>Bacteria</taxon>
        <taxon>Bacillati</taxon>
        <taxon>Actinomycetota</taxon>
        <taxon>Actinomycetes</taxon>
        <taxon>Micromonosporales</taxon>
        <taxon>Micromonosporaceae</taxon>
        <taxon>Micromonospora</taxon>
    </lineage>
</organism>
<keyword evidence="2" id="KW-0472">Membrane</keyword>
<dbReference type="RefSeq" id="WP_184537351.1">
    <property type="nucleotide sequence ID" value="NZ_JACHJW010000001.1"/>
</dbReference>
<keyword evidence="2" id="KW-1133">Transmembrane helix</keyword>
<reference evidence="3 4" key="1">
    <citation type="submission" date="2020-08" db="EMBL/GenBank/DDBJ databases">
        <title>Sequencing the genomes of 1000 actinobacteria strains.</title>
        <authorList>
            <person name="Klenk H.-P."/>
        </authorList>
    </citation>
    <scope>NUCLEOTIDE SEQUENCE [LARGE SCALE GENOMIC DNA]</scope>
    <source>
        <strain evidence="3 4">DSM 45886</strain>
    </source>
</reference>
<evidence type="ECO:0000256" key="2">
    <source>
        <dbReference type="SAM" id="Phobius"/>
    </source>
</evidence>
<dbReference type="Proteomes" id="UP000578819">
    <property type="component" value="Unassembled WGS sequence"/>
</dbReference>
<feature type="transmembrane region" description="Helical" evidence="2">
    <location>
        <begin position="98"/>
        <end position="119"/>
    </location>
</feature>
<name>A0A7W7WRV6_9ACTN</name>
<evidence type="ECO:0008006" key="5">
    <source>
        <dbReference type="Google" id="ProtNLM"/>
    </source>
</evidence>
<dbReference type="EMBL" id="JACHJW010000001">
    <property type="protein sequence ID" value="MBB4961666.1"/>
    <property type="molecule type" value="Genomic_DNA"/>
</dbReference>
<feature type="transmembrane region" description="Helical" evidence="2">
    <location>
        <begin position="125"/>
        <end position="150"/>
    </location>
</feature>
<keyword evidence="4" id="KW-1185">Reference proteome</keyword>
<gene>
    <name evidence="3" type="ORF">FHR38_005399</name>
</gene>